<dbReference type="PANTHER" id="PTHR40624">
    <property type="entry name" value="BIOSYNTHESIS MONOOXYGENASE, PUTATIVE (AFU_ORTHOLOGUE AFUA_1G12025)-RELATED"/>
    <property type="match status" value="1"/>
</dbReference>
<dbReference type="PANTHER" id="PTHR40624:SF1">
    <property type="entry name" value="BIOSYNTHESIS MONOOXYGENASE, PUTATIVE (AFU_ORTHOLOGUE AFUA_1G12025)-RELATED"/>
    <property type="match status" value="1"/>
</dbReference>
<reference evidence="2 3" key="1">
    <citation type="submission" date="2019-04" db="EMBL/GenBank/DDBJ databases">
        <title>Friends and foes A comparative genomics studyof 23 Aspergillus species from section Flavi.</title>
        <authorList>
            <consortium name="DOE Joint Genome Institute"/>
            <person name="Kjaerbolling I."/>
            <person name="Vesth T."/>
            <person name="Frisvad J.C."/>
            <person name="Nybo J.L."/>
            <person name="Theobald S."/>
            <person name="Kildgaard S."/>
            <person name="Isbrandt T."/>
            <person name="Kuo A."/>
            <person name="Sato A."/>
            <person name="Lyhne E.K."/>
            <person name="Kogle M.E."/>
            <person name="Wiebenga A."/>
            <person name="Kun R.S."/>
            <person name="Lubbers R.J."/>
            <person name="Makela M.R."/>
            <person name="Barry K."/>
            <person name="Chovatia M."/>
            <person name="Clum A."/>
            <person name="Daum C."/>
            <person name="Haridas S."/>
            <person name="He G."/>
            <person name="LaButti K."/>
            <person name="Lipzen A."/>
            <person name="Mondo S."/>
            <person name="Riley R."/>
            <person name="Salamov A."/>
            <person name="Simmons B.A."/>
            <person name="Magnuson J.K."/>
            <person name="Henrissat B."/>
            <person name="Mortensen U.H."/>
            <person name="Larsen T.O."/>
            <person name="Devries R.P."/>
            <person name="Grigoriev I.V."/>
            <person name="Machida M."/>
            <person name="Baker S.E."/>
            <person name="Andersen M.R."/>
        </authorList>
    </citation>
    <scope>NUCLEOTIDE SEQUENCE [LARGE SCALE GENOMIC DNA]</scope>
    <source>
        <strain evidence="2 3">IBT 29228</strain>
    </source>
</reference>
<dbReference type="SUPFAM" id="SSF54909">
    <property type="entry name" value="Dimeric alpha+beta barrel"/>
    <property type="match status" value="2"/>
</dbReference>
<dbReference type="InterPro" id="IPR007138">
    <property type="entry name" value="ABM_dom"/>
</dbReference>
<sequence>MRIICPLGPCVSFEKRDKFLEALLDIADVTWVSEPKTLAYAWFTSAGNNGEIPDHWVRGIEVYEDADAHLLIHRSSSSYKRMKDLVNTTGIFEQPSALNILRPCGIGFMSRQGADIFQRCLGSQLIVVREYAELKERKEDVLNTLRQVASHANLQELEFTLSFWVLEPDTNGSNDEIIVFSRFADHNAHQYHCNTTVARDLQALEKHLINPPRVTHWSEHRIGFINREDI</sequence>
<dbReference type="Gene3D" id="3.30.70.100">
    <property type="match status" value="2"/>
</dbReference>
<dbReference type="OrthoDB" id="5361133at2759"/>
<dbReference type="PROSITE" id="PS51725">
    <property type="entry name" value="ABM"/>
    <property type="match status" value="1"/>
</dbReference>
<keyword evidence="3" id="KW-1185">Reference proteome</keyword>
<name>A0A5N7BQ46_9EURO</name>
<accession>A0A5N7BQ46</accession>
<feature type="domain" description="ABM" evidence="1">
    <location>
        <begin position="125"/>
        <end position="217"/>
    </location>
</feature>
<evidence type="ECO:0000259" key="1">
    <source>
        <dbReference type="PROSITE" id="PS51725"/>
    </source>
</evidence>
<proteinExistence type="predicted"/>
<dbReference type="Proteomes" id="UP000326198">
    <property type="component" value="Unassembled WGS sequence"/>
</dbReference>
<dbReference type="EMBL" id="ML736153">
    <property type="protein sequence ID" value="KAE8383910.1"/>
    <property type="molecule type" value="Genomic_DNA"/>
</dbReference>
<evidence type="ECO:0000313" key="2">
    <source>
        <dbReference type="EMBL" id="KAE8383910.1"/>
    </source>
</evidence>
<organism evidence="2 3">
    <name type="scientific">Aspergillus bertholletiae</name>
    <dbReference type="NCBI Taxonomy" id="1226010"/>
    <lineage>
        <taxon>Eukaryota</taxon>
        <taxon>Fungi</taxon>
        <taxon>Dikarya</taxon>
        <taxon>Ascomycota</taxon>
        <taxon>Pezizomycotina</taxon>
        <taxon>Eurotiomycetes</taxon>
        <taxon>Eurotiomycetidae</taxon>
        <taxon>Eurotiales</taxon>
        <taxon>Aspergillaceae</taxon>
        <taxon>Aspergillus</taxon>
        <taxon>Aspergillus subgen. Circumdati</taxon>
    </lineage>
</organism>
<gene>
    <name evidence="2" type="ORF">BDV26DRAFT_287323</name>
</gene>
<protein>
    <recommendedName>
        <fullName evidence="1">ABM domain-containing protein</fullName>
    </recommendedName>
</protein>
<dbReference type="InterPro" id="IPR011008">
    <property type="entry name" value="Dimeric_a/b-barrel"/>
</dbReference>
<evidence type="ECO:0000313" key="3">
    <source>
        <dbReference type="Proteomes" id="UP000326198"/>
    </source>
</evidence>
<dbReference type="AlphaFoldDB" id="A0A5N7BQ46"/>